<dbReference type="PANTHER" id="PTHR42911:SF2">
    <property type="entry name" value="PROHIBITIN FAMILY PROTEIN"/>
    <property type="match status" value="1"/>
</dbReference>
<dbReference type="SUPFAM" id="SSF117892">
    <property type="entry name" value="Band 7/SPFH domain"/>
    <property type="match status" value="1"/>
</dbReference>
<feature type="domain" description="Band 7" evidence="1">
    <location>
        <begin position="31"/>
        <end position="201"/>
    </location>
</feature>
<proteinExistence type="predicted"/>
<dbReference type="Pfam" id="PF01145">
    <property type="entry name" value="Band_7"/>
    <property type="match status" value="1"/>
</dbReference>
<dbReference type="PANTHER" id="PTHR42911">
    <property type="entry name" value="MODULATOR OF FTSH PROTEASE HFLC"/>
    <property type="match status" value="1"/>
</dbReference>
<dbReference type="AlphaFoldDB" id="A0AAV4ES68"/>
<reference evidence="2 3" key="1">
    <citation type="journal article" date="2021" name="Elife">
        <title>Chloroplast acquisition without the gene transfer in kleptoplastic sea slugs, Plakobranchus ocellatus.</title>
        <authorList>
            <person name="Maeda T."/>
            <person name="Takahashi S."/>
            <person name="Yoshida T."/>
            <person name="Shimamura S."/>
            <person name="Takaki Y."/>
            <person name="Nagai Y."/>
            <person name="Toyoda A."/>
            <person name="Suzuki Y."/>
            <person name="Arimoto A."/>
            <person name="Ishii H."/>
            <person name="Satoh N."/>
            <person name="Nishiyama T."/>
            <person name="Hasebe M."/>
            <person name="Maruyama T."/>
            <person name="Minagawa J."/>
            <person name="Obokata J."/>
            <person name="Shigenobu S."/>
        </authorList>
    </citation>
    <scope>NUCLEOTIDE SEQUENCE [LARGE SCALE GENOMIC DNA]</scope>
</reference>
<dbReference type="Gene3D" id="3.30.479.30">
    <property type="entry name" value="Band 7 domain"/>
    <property type="match status" value="1"/>
</dbReference>
<dbReference type="InterPro" id="IPR001107">
    <property type="entry name" value="Band_7"/>
</dbReference>
<accession>A0AAV4ES68</accession>
<dbReference type="Proteomes" id="UP000762676">
    <property type="component" value="Unassembled WGS sequence"/>
</dbReference>
<evidence type="ECO:0000259" key="1">
    <source>
        <dbReference type="Pfam" id="PF01145"/>
    </source>
</evidence>
<keyword evidence="3" id="KW-1185">Reference proteome</keyword>
<sequence>MDKRVCAVVVAVVAILILTISLLASSLKKLSSKEVGLQYDSIQKDLDGKVYTEGLHLGPVGYEFIKFPNIYTTMTFDKLQCLNSDGVRINIDVTYQYRVQMTNLKKIAMDFKDFDGFQVVLASVGRASLHEACSYFDTVDFQANRGDFQDRLEKILTDRYKEVNCDVEDLQVNNIQRPKLYENAIRSKERAKADIRVAEEQRPKIVKEANTTLREAISEAQIIVDKAMSQSRILAAQADAEAEAILQQYKKEAEAYSSILQSSGLNFSPEGFISYLGVRVIADAKNPVYIGLQSPAKTSYLAGSGGSTG</sequence>
<gene>
    <name evidence="2" type="ORF">ElyMa_001893300</name>
</gene>
<organism evidence="2 3">
    <name type="scientific">Elysia marginata</name>
    <dbReference type="NCBI Taxonomy" id="1093978"/>
    <lineage>
        <taxon>Eukaryota</taxon>
        <taxon>Metazoa</taxon>
        <taxon>Spiralia</taxon>
        <taxon>Lophotrochozoa</taxon>
        <taxon>Mollusca</taxon>
        <taxon>Gastropoda</taxon>
        <taxon>Heterobranchia</taxon>
        <taxon>Euthyneura</taxon>
        <taxon>Panpulmonata</taxon>
        <taxon>Sacoglossa</taxon>
        <taxon>Placobranchoidea</taxon>
        <taxon>Plakobranchidae</taxon>
        <taxon>Elysia</taxon>
    </lineage>
</organism>
<dbReference type="EMBL" id="BMAT01003841">
    <property type="protein sequence ID" value="GFR63356.1"/>
    <property type="molecule type" value="Genomic_DNA"/>
</dbReference>
<evidence type="ECO:0000313" key="3">
    <source>
        <dbReference type="Proteomes" id="UP000762676"/>
    </source>
</evidence>
<dbReference type="InterPro" id="IPR036013">
    <property type="entry name" value="Band_7/SPFH_dom_sf"/>
</dbReference>
<comment type="caution">
    <text evidence="2">The sequence shown here is derived from an EMBL/GenBank/DDBJ whole genome shotgun (WGS) entry which is preliminary data.</text>
</comment>
<protein>
    <submittedName>
        <fullName evidence="2">SPFH domain band 7 family protein</fullName>
    </submittedName>
</protein>
<name>A0AAV4ES68_9GAST</name>
<evidence type="ECO:0000313" key="2">
    <source>
        <dbReference type="EMBL" id="GFR63356.1"/>
    </source>
</evidence>